<dbReference type="NCBIfam" id="TIGR00242">
    <property type="entry name" value="division/cell wall cluster transcriptional repressor MraZ"/>
    <property type="match status" value="1"/>
</dbReference>
<evidence type="ECO:0000256" key="5">
    <source>
        <dbReference type="ARBA" id="ARBA00023125"/>
    </source>
</evidence>
<dbReference type="HAMAP" id="MF_01008">
    <property type="entry name" value="MraZ"/>
    <property type="match status" value="1"/>
</dbReference>
<dbReference type="PROSITE" id="PS51740">
    <property type="entry name" value="SPOVT_ABRB"/>
    <property type="match status" value="2"/>
</dbReference>
<evidence type="ECO:0000256" key="7">
    <source>
        <dbReference type="HAMAP-Rule" id="MF_01008"/>
    </source>
</evidence>
<name>A0P5J7_9PROT</name>
<keyword evidence="6 7" id="KW-0804">Transcription</keyword>
<evidence type="ECO:0000256" key="2">
    <source>
        <dbReference type="ARBA" id="ARBA00022490"/>
    </source>
</evidence>
<evidence type="ECO:0000256" key="6">
    <source>
        <dbReference type="ARBA" id="ARBA00023163"/>
    </source>
</evidence>
<dbReference type="InterPro" id="IPR003444">
    <property type="entry name" value="MraZ"/>
</dbReference>
<dbReference type="InterPro" id="IPR037914">
    <property type="entry name" value="SpoVT-AbrB_sf"/>
</dbReference>
<dbReference type="GO" id="GO:2000143">
    <property type="term" value="P:negative regulation of DNA-templated transcription initiation"/>
    <property type="evidence" value="ECO:0007669"/>
    <property type="project" value="TreeGrafter"/>
</dbReference>
<dbReference type="GO" id="GO:0009295">
    <property type="term" value="C:nucleoid"/>
    <property type="evidence" value="ECO:0007669"/>
    <property type="project" value="UniProtKB-SubCell"/>
</dbReference>
<evidence type="ECO:0000256" key="1">
    <source>
        <dbReference type="ARBA" id="ARBA00013860"/>
    </source>
</evidence>
<gene>
    <name evidence="7" type="primary">mraZ</name>
    <name evidence="9" type="ORF">MB2181_02000</name>
</gene>
<keyword evidence="4 7" id="KW-0805">Transcription regulation</keyword>
<dbReference type="InterPro" id="IPR007159">
    <property type="entry name" value="SpoVT-AbrB_dom"/>
</dbReference>
<dbReference type="AlphaFoldDB" id="A0P5J7"/>
<dbReference type="InterPro" id="IPR035642">
    <property type="entry name" value="MraZ_N"/>
</dbReference>
<proteinExistence type="inferred from homology"/>
<organism evidence="9 10">
    <name type="scientific">Methylophilales bacterium HTCC2181</name>
    <dbReference type="NCBI Taxonomy" id="383631"/>
    <lineage>
        <taxon>Bacteria</taxon>
        <taxon>Pseudomonadati</taxon>
        <taxon>Pseudomonadota</taxon>
        <taxon>Betaproteobacteria</taxon>
        <taxon>Nitrosomonadales</taxon>
        <taxon>OM43 clade</taxon>
    </lineage>
</organism>
<dbReference type="InterPro" id="IPR020603">
    <property type="entry name" value="MraZ_dom"/>
</dbReference>
<reference evidence="9 10" key="1">
    <citation type="submission" date="2006-11" db="EMBL/GenBank/DDBJ databases">
        <authorList>
            <person name="Giovannoni S."/>
            <person name="Vergin K."/>
            <person name="Ferriera S."/>
            <person name="Johnson J."/>
            <person name="Kravitz S."/>
            <person name="Beeson K."/>
            <person name="Sutton G."/>
            <person name="Rogers Y.-H."/>
            <person name="Friedman R."/>
            <person name="Frazier M."/>
            <person name="Venter J.C."/>
        </authorList>
    </citation>
    <scope>NUCLEOTIDE SEQUENCE [LARGE SCALE GENOMIC DNA]</scope>
    <source>
        <strain evidence="9 10">HTCC2181</strain>
    </source>
</reference>
<comment type="subunit">
    <text evidence="7">Forms oligomers.</text>
</comment>
<dbReference type="OrthoDB" id="9807753at2"/>
<dbReference type="Pfam" id="PF02381">
    <property type="entry name" value="MraZ"/>
    <property type="match status" value="2"/>
</dbReference>
<evidence type="ECO:0000256" key="4">
    <source>
        <dbReference type="ARBA" id="ARBA00023015"/>
    </source>
</evidence>
<dbReference type="GO" id="GO:0005737">
    <property type="term" value="C:cytoplasm"/>
    <property type="evidence" value="ECO:0007669"/>
    <property type="project" value="UniProtKB-UniRule"/>
</dbReference>
<keyword evidence="2 7" id="KW-0963">Cytoplasm</keyword>
<sequence length="148" mass="16684">MYRGATLLNLDGKSRVAIPTKYREVLMHESSGSIVITAHPHGCLLLYPKSAWEPIQNKVMKFSSFDKKSSGLQRLLVGYAEDVNIDASGRLLISSELRTYSNIDKTLMLVGQGSHFELWSQELWEKEINQININETNELPEELGGFSL</sequence>
<accession>A0P5J7</accession>
<evidence type="ECO:0000256" key="3">
    <source>
        <dbReference type="ARBA" id="ARBA00022737"/>
    </source>
</evidence>
<protein>
    <recommendedName>
        <fullName evidence="1 7">Transcriptional regulator MraZ</fullName>
    </recommendedName>
</protein>
<keyword evidence="5 7" id="KW-0238">DNA-binding</keyword>
<dbReference type="GO" id="GO:0000976">
    <property type="term" value="F:transcription cis-regulatory region binding"/>
    <property type="evidence" value="ECO:0007669"/>
    <property type="project" value="TreeGrafter"/>
</dbReference>
<dbReference type="Gene3D" id="3.40.1550.20">
    <property type="entry name" value="Transcriptional regulator MraZ domain"/>
    <property type="match status" value="1"/>
</dbReference>
<dbReference type="SUPFAM" id="SSF89447">
    <property type="entry name" value="AbrB/MazE/MraZ-like"/>
    <property type="match status" value="1"/>
</dbReference>
<dbReference type="InterPro" id="IPR035644">
    <property type="entry name" value="MraZ_C"/>
</dbReference>
<dbReference type="InterPro" id="IPR038619">
    <property type="entry name" value="MraZ_sf"/>
</dbReference>
<dbReference type="EMBL" id="AAUX01000001">
    <property type="protein sequence ID" value="EAV46807.1"/>
    <property type="molecule type" value="Genomic_DNA"/>
</dbReference>
<comment type="similarity">
    <text evidence="7">Belongs to the MraZ family.</text>
</comment>
<keyword evidence="10" id="KW-1185">Reference proteome</keyword>
<feature type="domain" description="SpoVT-AbrB" evidence="8">
    <location>
        <begin position="5"/>
        <end position="51"/>
    </location>
</feature>
<dbReference type="CDD" id="cd16321">
    <property type="entry name" value="MraZ_C"/>
    <property type="match status" value="1"/>
</dbReference>
<comment type="caution">
    <text evidence="9">The sequence shown here is derived from an EMBL/GenBank/DDBJ whole genome shotgun (WGS) entry which is preliminary data.</text>
</comment>
<feature type="domain" description="SpoVT-AbrB" evidence="8">
    <location>
        <begin position="80"/>
        <end position="123"/>
    </location>
</feature>
<dbReference type="PANTHER" id="PTHR34701">
    <property type="entry name" value="TRANSCRIPTIONAL REGULATOR MRAZ"/>
    <property type="match status" value="1"/>
</dbReference>
<dbReference type="Proteomes" id="UP000054262">
    <property type="component" value="Unassembled WGS sequence"/>
</dbReference>
<dbReference type="GO" id="GO:0003700">
    <property type="term" value="F:DNA-binding transcription factor activity"/>
    <property type="evidence" value="ECO:0007669"/>
    <property type="project" value="UniProtKB-UniRule"/>
</dbReference>
<evidence type="ECO:0000313" key="9">
    <source>
        <dbReference type="EMBL" id="EAV46807.1"/>
    </source>
</evidence>
<evidence type="ECO:0000313" key="10">
    <source>
        <dbReference type="Proteomes" id="UP000054262"/>
    </source>
</evidence>
<dbReference type="PANTHER" id="PTHR34701:SF1">
    <property type="entry name" value="TRANSCRIPTIONAL REGULATOR MRAZ"/>
    <property type="match status" value="1"/>
</dbReference>
<keyword evidence="3" id="KW-0677">Repeat</keyword>
<evidence type="ECO:0000259" key="8">
    <source>
        <dbReference type="PROSITE" id="PS51740"/>
    </source>
</evidence>
<comment type="subcellular location">
    <subcellularLocation>
        <location evidence="7">Cytoplasm</location>
        <location evidence="7">Nucleoid</location>
    </subcellularLocation>
</comment>
<dbReference type="CDD" id="cd16320">
    <property type="entry name" value="MraZ_N"/>
    <property type="match status" value="1"/>
</dbReference>